<keyword evidence="4" id="KW-1185">Reference proteome</keyword>
<evidence type="ECO:0000256" key="1">
    <source>
        <dbReference type="ARBA" id="ARBA00009995"/>
    </source>
</evidence>
<dbReference type="Gene3D" id="3.40.50.2000">
    <property type="entry name" value="Glycogen Phosphorylase B"/>
    <property type="match status" value="1"/>
</dbReference>
<dbReference type="PANTHER" id="PTHR48047:SF182">
    <property type="entry name" value="GLYCOSYLTRANSFERASE"/>
    <property type="match status" value="1"/>
</dbReference>
<name>A0A445EG32_ARAHY</name>
<reference evidence="3 4" key="1">
    <citation type="submission" date="2019-01" db="EMBL/GenBank/DDBJ databases">
        <title>Sequencing of cultivated peanut Arachis hypogaea provides insights into genome evolution and oil improvement.</title>
        <authorList>
            <person name="Chen X."/>
        </authorList>
    </citation>
    <scope>NUCLEOTIDE SEQUENCE [LARGE SCALE GENOMIC DNA]</scope>
    <source>
        <strain evidence="4">cv. Fuhuasheng</strain>
        <tissue evidence="3">Leaves</tissue>
    </source>
</reference>
<proteinExistence type="inferred from homology"/>
<keyword evidence="2" id="KW-0808">Transferase</keyword>
<dbReference type="EMBL" id="SDMP01000002">
    <property type="protein sequence ID" value="RYR74269.1"/>
    <property type="molecule type" value="Genomic_DNA"/>
</dbReference>
<sequence length="149" mass="16562">MESANEEVHTKIKVMFLPFTSTSHIISMPPPITASLFQSSVGRDSSLGRLIRTHIVKFPATEVGLPVGVETFNTDMAPDMFSEIAKGLNQLEKEIEKLFEKLEADCIVTDMFYPWTVDAAARLGIPRLMLLIGSCFAHSAQHSVKKLRI</sequence>
<gene>
    <name evidence="3" type="ORF">Ahy_A02g008916</name>
</gene>
<organism evidence="3 4">
    <name type="scientific">Arachis hypogaea</name>
    <name type="common">Peanut</name>
    <dbReference type="NCBI Taxonomy" id="3818"/>
    <lineage>
        <taxon>Eukaryota</taxon>
        <taxon>Viridiplantae</taxon>
        <taxon>Streptophyta</taxon>
        <taxon>Embryophyta</taxon>
        <taxon>Tracheophyta</taxon>
        <taxon>Spermatophyta</taxon>
        <taxon>Magnoliopsida</taxon>
        <taxon>eudicotyledons</taxon>
        <taxon>Gunneridae</taxon>
        <taxon>Pentapetalae</taxon>
        <taxon>rosids</taxon>
        <taxon>fabids</taxon>
        <taxon>Fabales</taxon>
        <taxon>Fabaceae</taxon>
        <taxon>Papilionoideae</taxon>
        <taxon>50 kb inversion clade</taxon>
        <taxon>dalbergioids sensu lato</taxon>
        <taxon>Dalbergieae</taxon>
        <taxon>Pterocarpus clade</taxon>
        <taxon>Arachis</taxon>
    </lineage>
</organism>
<dbReference type="PANTHER" id="PTHR48047">
    <property type="entry name" value="GLYCOSYLTRANSFERASE"/>
    <property type="match status" value="1"/>
</dbReference>
<dbReference type="Proteomes" id="UP000289738">
    <property type="component" value="Chromosome A02"/>
</dbReference>
<dbReference type="STRING" id="3818.A0A445EG32"/>
<accession>A0A445EG32</accession>
<evidence type="ECO:0000313" key="3">
    <source>
        <dbReference type="EMBL" id="RYR74269.1"/>
    </source>
</evidence>
<dbReference type="AlphaFoldDB" id="A0A445EG32"/>
<comment type="similarity">
    <text evidence="1">Belongs to the UDP-glycosyltransferase family.</text>
</comment>
<comment type="caution">
    <text evidence="3">The sequence shown here is derived from an EMBL/GenBank/DDBJ whole genome shotgun (WGS) entry which is preliminary data.</text>
</comment>
<dbReference type="GO" id="GO:0035251">
    <property type="term" value="F:UDP-glucosyltransferase activity"/>
    <property type="evidence" value="ECO:0007669"/>
    <property type="project" value="TreeGrafter"/>
</dbReference>
<evidence type="ECO:0000313" key="4">
    <source>
        <dbReference type="Proteomes" id="UP000289738"/>
    </source>
</evidence>
<protein>
    <submittedName>
        <fullName evidence="3">Uncharacterized protein</fullName>
    </submittedName>
</protein>
<dbReference type="SUPFAM" id="SSF53756">
    <property type="entry name" value="UDP-Glycosyltransferase/glycogen phosphorylase"/>
    <property type="match status" value="1"/>
</dbReference>
<evidence type="ECO:0000256" key="2">
    <source>
        <dbReference type="ARBA" id="ARBA00022676"/>
    </source>
</evidence>
<keyword evidence="2" id="KW-0328">Glycosyltransferase</keyword>